<evidence type="ECO:0000313" key="1">
    <source>
        <dbReference type="EMBL" id="CAM9765634.1"/>
    </source>
</evidence>
<evidence type="ECO:0000313" key="2">
    <source>
        <dbReference type="Proteomes" id="UP001162501"/>
    </source>
</evidence>
<sequence>MSKFTSEKTEDSLYPAVIMKTVMPLDAVHRLSAFQREKVVTCQCLKGFAGDGKQCSDECEMGLSVCPPTSSKYVSTEGGYVCWCSEGSQGDGIHCLDIDEC</sequence>
<gene>
    <name evidence="1" type="ORF">MRATA1EN22A_LOCUS7140</name>
</gene>
<dbReference type="Proteomes" id="UP001162501">
    <property type="component" value="Chromosome 17"/>
</dbReference>
<organism evidence="1 2">
    <name type="scientific">Rangifer tarandus platyrhynchus</name>
    <name type="common">Svalbard reindeer</name>
    <dbReference type="NCBI Taxonomy" id="3082113"/>
    <lineage>
        <taxon>Eukaryota</taxon>
        <taxon>Metazoa</taxon>
        <taxon>Chordata</taxon>
        <taxon>Craniata</taxon>
        <taxon>Vertebrata</taxon>
        <taxon>Euteleostomi</taxon>
        <taxon>Mammalia</taxon>
        <taxon>Eutheria</taxon>
        <taxon>Laurasiatheria</taxon>
        <taxon>Artiodactyla</taxon>
        <taxon>Ruminantia</taxon>
        <taxon>Pecora</taxon>
        <taxon>Cervidae</taxon>
        <taxon>Odocoileinae</taxon>
        <taxon>Rangifer</taxon>
    </lineage>
</organism>
<name>A0AC59YKK0_RANTA</name>
<protein>
    <submittedName>
        <fullName evidence="1">Uncharacterized protein</fullName>
    </submittedName>
</protein>
<accession>A0AC59YKK0</accession>
<dbReference type="EMBL" id="OX596101">
    <property type="protein sequence ID" value="CAM9765634.1"/>
    <property type="molecule type" value="Genomic_DNA"/>
</dbReference>
<reference evidence="1" key="1">
    <citation type="submission" date="2023-05" db="EMBL/GenBank/DDBJ databases">
        <authorList>
            <consortium name="ELIXIR-Norway"/>
        </authorList>
    </citation>
    <scope>NUCLEOTIDE SEQUENCE</scope>
</reference>
<proteinExistence type="predicted"/>
<reference evidence="1" key="2">
    <citation type="submission" date="2025-03" db="EMBL/GenBank/DDBJ databases">
        <authorList>
            <consortium name="ELIXIR-Norway"/>
            <consortium name="Elixir Norway"/>
        </authorList>
    </citation>
    <scope>NUCLEOTIDE SEQUENCE</scope>
</reference>